<feature type="region of interest" description="Disordered" evidence="1">
    <location>
        <begin position="51"/>
        <end position="76"/>
    </location>
</feature>
<feature type="non-terminal residue" evidence="2">
    <location>
        <position position="1"/>
    </location>
</feature>
<organism evidence="2 3">
    <name type="scientific">Elysia marginata</name>
    <dbReference type="NCBI Taxonomy" id="1093978"/>
    <lineage>
        <taxon>Eukaryota</taxon>
        <taxon>Metazoa</taxon>
        <taxon>Spiralia</taxon>
        <taxon>Lophotrochozoa</taxon>
        <taxon>Mollusca</taxon>
        <taxon>Gastropoda</taxon>
        <taxon>Heterobranchia</taxon>
        <taxon>Euthyneura</taxon>
        <taxon>Panpulmonata</taxon>
        <taxon>Sacoglossa</taxon>
        <taxon>Placobranchoidea</taxon>
        <taxon>Plakobranchidae</taxon>
        <taxon>Elysia</taxon>
    </lineage>
</organism>
<name>A0AAV4F014_9GAST</name>
<sequence>CCWHSLHRRKRLKIHHDIIYTTAQLVIHSSKEKKSDESQVFDTIPADLRGYRKAMPRKESNRGQNRGRNMVATSTPELKRIKMAAVNYKSKPSLPPSVRVKKHLVFNDDDSASDIS</sequence>
<accession>A0AAV4F014</accession>
<reference evidence="2 3" key="1">
    <citation type="journal article" date="2021" name="Elife">
        <title>Chloroplast acquisition without the gene transfer in kleptoplastic sea slugs, Plakobranchus ocellatus.</title>
        <authorList>
            <person name="Maeda T."/>
            <person name="Takahashi S."/>
            <person name="Yoshida T."/>
            <person name="Shimamura S."/>
            <person name="Takaki Y."/>
            <person name="Nagai Y."/>
            <person name="Toyoda A."/>
            <person name="Suzuki Y."/>
            <person name="Arimoto A."/>
            <person name="Ishii H."/>
            <person name="Satoh N."/>
            <person name="Nishiyama T."/>
            <person name="Hasebe M."/>
            <person name="Maruyama T."/>
            <person name="Minagawa J."/>
            <person name="Obokata J."/>
            <person name="Shigenobu S."/>
        </authorList>
    </citation>
    <scope>NUCLEOTIDE SEQUENCE [LARGE SCALE GENOMIC DNA]</scope>
</reference>
<comment type="caution">
    <text evidence="2">The sequence shown here is derived from an EMBL/GenBank/DDBJ whole genome shotgun (WGS) entry which is preliminary data.</text>
</comment>
<gene>
    <name evidence="2" type="ORF">ElyMa_000234700</name>
</gene>
<keyword evidence="3" id="KW-1185">Reference proteome</keyword>
<evidence type="ECO:0000313" key="2">
    <source>
        <dbReference type="EMBL" id="GFR66698.1"/>
    </source>
</evidence>
<dbReference type="EMBL" id="BMAT01000460">
    <property type="protein sequence ID" value="GFR66698.1"/>
    <property type="molecule type" value="Genomic_DNA"/>
</dbReference>
<feature type="compositionally biased region" description="Polar residues" evidence="1">
    <location>
        <begin position="62"/>
        <end position="76"/>
    </location>
</feature>
<dbReference type="AlphaFoldDB" id="A0AAV4F014"/>
<proteinExistence type="predicted"/>
<evidence type="ECO:0000256" key="1">
    <source>
        <dbReference type="SAM" id="MobiDB-lite"/>
    </source>
</evidence>
<protein>
    <submittedName>
        <fullName evidence="2">Uncharacterized protein</fullName>
    </submittedName>
</protein>
<evidence type="ECO:0000313" key="3">
    <source>
        <dbReference type="Proteomes" id="UP000762676"/>
    </source>
</evidence>
<dbReference type="Proteomes" id="UP000762676">
    <property type="component" value="Unassembled WGS sequence"/>
</dbReference>